<dbReference type="InterPro" id="IPR001173">
    <property type="entry name" value="Glyco_trans_2-like"/>
</dbReference>
<keyword evidence="3" id="KW-1185">Reference proteome</keyword>
<dbReference type="CDD" id="cd00761">
    <property type="entry name" value="Glyco_tranf_GTA_type"/>
    <property type="match status" value="1"/>
</dbReference>
<reference evidence="3" key="1">
    <citation type="journal article" date="2019" name="Int. J. Syst. Evol. Microbiol.">
        <title>The Global Catalogue of Microorganisms (GCM) 10K type strain sequencing project: providing services to taxonomists for standard genome sequencing and annotation.</title>
        <authorList>
            <consortium name="The Broad Institute Genomics Platform"/>
            <consortium name="The Broad Institute Genome Sequencing Center for Infectious Disease"/>
            <person name="Wu L."/>
            <person name="Ma J."/>
        </authorList>
    </citation>
    <scope>NUCLEOTIDE SEQUENCE [LARGE SCALE GENOMIC DNA]</scope>
    <source>
        <strain evidence="3">JCM 16546</strain>
    </source>
</reference>
<dbReference type="InterPro" id="IPR050834">
    <property type="entry name" value="Glycosyltransf_2"/>
</dbReference>
<proteinExistence type="predicted"/>
<dbReference type="Gene3D" id="3.90.550.10">
    <property type="entry name" value="Spore Coat Polysaccharide Biosynthesis Protein SpsA, Chain A"/>
    <property type="match status" value="1"/>
</dbReference>
<dbReference type="PANTHER" id="PTHR43685:SF12">
    <property type="entry name" value="GLYCOSYL TRANSFERASE FAMILY 2"/>
    <property type="match status" value="1"/>
</dbReference>
<name>A0ABP7BMM5_9MICO</name>
<accession>A0ABP7BMM5</accession>
<dbReference type="PANTHER" id="PTHR43685">
    <property type="entry name" value="GLYCOSYLTRANSFERASE"/>
    <property type="match status" value="1"/>
</dbReference>
<dbReference type="Proteomes" id="UP001410795">
    <property type="component" value="Unassembled WGS sequence"/>
</dbReference>
<dbReference type="Pfam" id="PF00535">
    <property type="entry name" value="Glycos_transf_2"/>
    <property type="match status" value="1"/>
</dbReference>
<protein>
    <recommendedName>
        <fullName evidence="1">Glycosyltransferase 2-like domain-containing protein</fullName>
    </recommendedName>
</protein>
<sequence>MTPAVSMGPATPAMSVVIPAYDAEATLGEQLAALAGQDAEVPFEVLVCDNGSTDGTAELVRAAALTWPWLRLVDASGRRGASAARNIGAAAARAPVLLFCDADDVVSPGWVRAFDEALRGAAFAAGAVEHARLNGGRDWDFGWDRPTFVNPALPQLRAGGSGNMAIRADAFAAVGGFDELLFAAEDIDFSWRVQLAGHALVEAPAAIVHVRKRAGLGAALRQAYAKGAGARVLSHRYAAIREALEREAAPDPATDPELRAAGGRGRARLRRLPGGVAAILRAPARATVHLAALAYRAGYRRARVDGVVQLAPAAALPSTR</sequence>
<evidence type="ECO:0000313" key="2">
    <source>
        <dbReference type="EMBL" id="GAA3664827.1"/>
    </source>
</evidence>
<organism evidence="2 3">
    <name type="scientific">Microbacterium marinilacus</name>
    <dbReference type="NCBI Taxonomy" id="415209"/>
    <lineage>
        <taxon>Bacteria</taxon>
        <taxon>Bacillati</taxon>
        <taxon>Actinomycetota</taxon>
        <taxon>Actinomycetes</taxon>
        <taxon>Micrococcales</taxon>
        <taxon>Microbacteriaceae</taxon>
        <taxon>Microbacterium</taxon>
    </lineage>
</organism>
<comment type="caution">
    <text evidence="2">The sequence shown here is derived from an EMBL/GenBank/DDBJ whole genome shotgun (WGS) entry which is preliminary data.</text>
</comment>
<dbReference type="InterPro" id="IPR029044">
    <property type="entry name" value="Nucleotide-diphossugar_trans"/>
</dbReference>
<gene>
    <name evidence="2" type="ORF">GCM10022202_28640</name>
</gene>
<dbReference type="RefSeq" id="WP_221860051.1">
    <property type="nucleotide sequence ID" value="NZ_BAAAYV010000017.1"/>
</dbReference>
<evidence type="ECO:0000259" key="1">
    <source>
        <dbReference type="Pfam" id="PF00535"/>
    </source>
</evidence>
<dbReference type="SUPFAM" id="SSF53448">
    <property type="entry name" value="Nucleotide-diphospho-sugar transferases"/>
    <property type="match status" value="1"/>
</dbReference>
<feature type="domain" description="Glycosyltransferase 2-like" evidence="1">
    <location>
        <begin position="15"/>
        <end position="139"/>
    </location>
</feature>
<dbReference type="EMBL" id="BAAAYV010000017">
    <property type="protein sequence ID" value="GAA3664827.1"/>
    <property type="molecule type" value="Genomic_DNA"/>
</dbReference>
<evidence type="ECO:0000313" key="3">
    <source>
        <dbReference type="Proteomes" id="UP001410795"/>
    </source>
</evidence>